<sequence length="490" mass="52317">MDSRAPQASAGMYQGSAATAAPAELPPSGPVYKVYKRRFWGLAQLVLLNIVVSWDWLTFSSISTTAAEHFRVSESAINWMSTGYLFAFCVASPVVIVTLNKGGPKPAIITTSTLLLAGNWIRYAGTKARGGIFGVAMFGQILIGLAQPFCLSAPTRYSDLWFSDQGRTSATAVATLANPLGAALGELIDSFWATKASEVPNMVLYISVIATIAALPSFFIPARPPTPPSASSASTNASTPLLPAITQLLRTLEFYLILIPFSIYVGFFNSVSSLLNQILEPYSYTETEAGIAGGLLIIVGLIASAIISPLTDRYKQYLATIRILVPIVAITYIALIFAPPSPAGIAPSYVVCSLLGASSFALLPVVLEYLVEITYPFSPEIGSTICWTGGQLLGAIFILVQDALKAGEDASPPVNMQNALIFSAVVAGVAAPWPLCIGCFGRDVRRRRLDVDRGVELGQEANEVQGDDEERRAGEDDKKGLFGLSVSWRK</sequence>
<feature type="transmembrane region" description="Helical" evidence="6">
    <location>
        <begin position="381"/>
        <end position="400"/>
    </location>
</feature>
<evidence type="ECO:0000256" key="1">
    <source>
        <dbReference type="ARBA" id="ARBA00004141"/>
    </source>
</evidence>
<organism evidence="7 8">
    <name type="scientific">Aspergillus brasiliensis</name>
    <dbReference type="NCBI Taxonomy" id="319629"/>
    <lineage>
        <taxon>Eukaryota</taxon>
        <taxon>Fungi</taxon>
        <taxon>Dikarya</taxon>
        <taxon>Ascomycota</taxon>
        <taxon>Pezizomycotina</taxon>
        <taxon>Eurotiomycetes</taxon>
        <taxon>Eurotiomycetidae</taxon>
        <taxon>Eurotiales</taxon>
        <taxon>Aspergillaceae</taxon>
        <taxon>Aspergillus</taxon>
        <taxon>Aspergillus subgen. Circumdati</taxon>
    </lineage>
</organism>
<feature type="transmembrane region" description="Helical" evidence="6">
    <location>
        <begin position="317"/>
        <end position="338"/>
    </location>
</feature>
<dbReference type="GO" id="GO:0016020">
    <property type="term" value="C:membrane"/>
    <property type="evidence" value="ECO:0007669"/>
    <property type="project" value="UniProtKB-SubCell"/>
</dbReference>
<dbReference type="GO" id="GO:0022857">
    <property type="term" value="F:transmembrane transporter activity"/>
    <property type="evidence" value="ECO:0007669"/>
    <property type="project" value="InterPro"/>
</dbReference>
<evidence type="ECO:0000256" key="4">
    <source>
        <dbReference type="ARBA" id="ARBA00023136"/>
    </source>
</evidence>
<feature type="compositionally biased region" description="Basic and acidic residues" evidence="5">
    <location>
        <begin position="469"/>
        <end position="480"/>
    </location>
</feature>
<evidence type="ECO:0000313" key="8">
    <source>
        <dbReference type="Proteomes" id="UP001143548"/>
    </source>
</evidence>
<proteinExistence type="predicted"/>
<dbReference type="AlphaFoldDB" id="A0A9W5YY82"/>
<reference evidence="7" key="1">
    <citation type="submission" date="2022-07" db="EMBL/GenBank/DDBJ databases">
        <title>Taxonomy of Aspergillus series Nigri: significant species reduction supported by multi-species coalescent approaches.</title>
        <authorList>
            <person name="Bian C."/>
            <person name="Kusuya Y."/>
            <person name="Sklenar F."/>
            <person name="D'hooge E."/>
            <person name="Yaguchi T."/>
            <person name="Takahashi H."/>
            <person name="Hubka V."/>
        </authorList>
    </citation>
    <scope>NUCLEOTIDE SEQUENCE</scope>
    <source>
        <strain evidence="7">CBS 733.88</strain>
    </source>
</reference>
<evidence type="ECO:0000256" key="3">
    <source>
        <dbReference type="ARBA" id="ARBA00022989"/>
    </source>
</evidence>
<dbReference type="InterPro" id="IPR049680">
    <property type="entry name" value="FLVCR1-2_SLC49-like"/>
</dbReference>
<evidence type="ECO:0000256" key="5">
    <source>
        <dbReference type="SAM" id="MobiDB-lite"/>
    </source>
</evidence>
<evidence type="ECO:0000313" key="7">
    <source>
        <dbReference type="EMBL" id="GKZ25725.1"/>
    </source>
</evidence>
<dbReference type="InterPro" id="IPR036259">
    <property type="entry name" value="MFS_trans_sf"/>
</dbReference>
<gene>
    <name evidence="7" type="ORF">AbraCBS73388_001534</name>
</gene>
<comment type="subcellular location">
    <subcellularLocation>
        <location evidence="1">Membrane</location>
        <topology evidence="1">Multi-pass membrane protein</topology>
    </subcellularLocation>
</comment>
<comment type="caution">
    <text evidence="7">The sequence shown here is derived from an EMBL/GenBank/DDBJ whole genome shotgun (WGS) entry which is preliminary data.</text>
</comment>
<evidence type="ECO:0000256" key="2">
    <source>
        <dbReference type="ARBA" id="ARBA00022692"/>
    </source>
</evidence>
<keyword evidence="3 6" id="KW-1133">Transmembrane helix</keyword>
<accession>A0A9W5YY82</accession>
<dbReference type="EMBL" id="BROQ01000120">
    <property type="protein sequence ID" value="GKZ25725.1"/>
    <property type="molecule type" value="Genomic_DNA"/>
</dbReference>
<dbReference type="PANTHER" id="PTHR10924:SF6">
    <property type="entry name" value="SOLUTE CARRIER FAMILY 49 MEMBER A3"/>
    <property type="match status" value="1"/>
</dbReference>
<keyword evidence="4 6" id="KW-0472">Membrane</keyword>
<feature type="transmembrane region" description="Helical" evidence="6">
    <location>
        <begin position="420"/>
        <end position="440"/>
    </location>
</feature>
<keyword evidence="2 6" id="KW-0812">Transmembrane</keyword>
<feature type="transmembrane region" description="Helical" evidence="6">
    <location>
        <begin position="252"/>
        <end position="271"/>
    </location>
</feature>
<feature type="transmembrane region" description="Helical" evidence="6">
    <location>
        <begin position="39"/>
        <end position="57"/>
    </location>
</feature>
<feature type="transmembrane region" description="Helical" evidence="6">
    <location>
        <begin position="202"/>
        <end position="222"/>
    </location>
</feature>
<evidence type="ECO:0008006" key="9">
    <source>
        <dbReference type="Google" id="ProtNLM"/>
    </source>
</evidence>
<dbReference type="SUPFAM" id="SSF103473">
    <property type="entry name" value="MFS general substrate transporter"/>
    <property type="match status" value="1"/>
</dbReference>
<feature type="transmembrane region" description="Helical" evidence="6">
    <location>
        <begin position="77"/>
        <end position="99"/>
    </location>
</feature>
<dbReference type="Pfam" id="PF07690">
    <property type="entry name" value="MFS_1"/>
    <property type="match status" value="1"/>
</dbReference>
<dbReference type="Gene3D" id="1.20.1250.20">
    <property type="entry name" value="MFS general substrate transporter like domains"/>
    <property type="match status" value="1"/>
</dbReference>
<dbReference type="PANTHER" id="PTHR10924">
    <property type="entry name" value="MAJOR FACILITATOR SUPERFAMILY PROTEIN-RELATED"/>
    <property type="match status" value="1"/>
</dbReference>
<dbReference type="Proteomes" id="UP001143548">
    <property type="component" value="Unassembled WGS sequence"/>
</dbReference>
<feature type="transmembrane region" description="Helical" evidence="6">
    <location>
        <begin position="291"/>
        <end position="310"/>
    </location>
</feature>
<dbReference type="InterPro" id="IPR011701">
    <property type="entry name" value="MFS"/>
</dbReference>
<feature type="transmembrane region" description="Helical" evidence="6">
    <location>
        <begin position="344"/>
        <end position="369"/>
    </location>
</feature>
<evidence type="ECO:0000256" key="6">
    <source>
        <dbReference type="SAM" id="Phobius"/>
    </source>
</evidence>
<feature type="region of interest" description="Disordered" evidence="5">
    <location>
        <begin position="460"/>
        <end position="490"/>
    </location>
</feature>
<feature type="transmembrane region" description="Helical" evidence="6">
    <location>
        <begin position="132"/>
        <end position="154"/>
    </location>
</feature>
<protein>
    <recommendedName>
        <fullName evidence="9">Major facilitator superfamily (MFS) profile domain-containing protein</fullName>
    </recommendedName>
</protein>
<name>A0A9W5YY82_9EURO</name>